<organism evidence="2 3">
    <name type="scientific">Castilleja foliolosa</name>
    <dbReference type="NCBI Taxonomy" id="1961234"/>
    <lineage>
        <taxon>Eukaryota</taxon>
        <taxon>Viridiplantae</taxon>
        <taxon>Streptophyta</taxon>
        <taxon>Embryophyta</taxon>
        <taxon>Tracheophyta</taxon>
        <taxon>Spermatophyta</taxon>
        <taxon>Magnoliopsida</taxon>
        <taxon>eudicotyledons</taxon>
        <taxon>Gunneridae</taxon>
        <taxon>Pentapetalae</taxon>
        <taxon>asterids</taxon>
        <taxon>lamiids</taxon>
        <taxon>Lamiales</taxon>
        <taxon>Orobanchaceae</taxon>
        <taxon>Pedicularideae</taxon>
        <taxon>Castillejinae</taxon>
        <taxon>Castilleja</taxon>
    </lineage>
</organism>
<dbReference type="PANTHER" id="PTHR47481">
    <property type="match status" value="1"/>
</dbReference>
<accession>A0ABD3BR27</accession>
<dbReference type="PANTHER" id="PTHR47481:SF38">
    <property type="entry name" value="POU DOMAIN, CLASS 4, TRANSCRIPTION FACTOR 1-LIKE"/>
    <property type="match status" value="1"/>
</dbReference>
<feature type="region of interest" description="Disordered" evidence="1">
    <location>
        <begin position="285"/>
        <end position="307"/>
    </location>
</feature>
<feature type="compositionally biased region" description="Basic residues" evidence="1">
    <location>
        <begin position="220"/>
        <end position="232"/>
    </location>
</feature>
<dbReference type="EMBL" id="JAVIJP010000069">
    <property type="protein sequence ID" value="KAL3619451.1"/>
    <property type="molecule type" value="Genomic_DNA"/>
</dbReference>
<comment type="caution">
    <text evidence="2">The sequence shown here is derived from an EMBL/GenBank/DDBJ whole genome shotgun (WGS) entry which is preliminary data.</text>
</comment>
<name>A0ABD3BR27_9LAMI</name>
<protein>
    <recommendedName>
        <fullName evidence="4">Gag protein</fullName>
    </recommendedName>
</protein>
<proteinExistence type="predicted"/>
<feature type="region of interest" description="Disordered" evidence="1">
    <location>
        <begin position="190"/>
        <end position="266"/>
    </location>
</feature>
<keyword evidence="3" id="KW-1185">Reference proteome</keyword>
<sequence>MDGKLHPAVTVTNIRNFISIILEMENGQYSSWAELFKIHCRAFEVLDHIIPPKTPPKTAPDPDLWARIDAIVLQWIYSTISNDLLHTILTPDSTAAKAWNALANIFQDNVSSYCQALKMLADQLSNVGAPVQNQRLVLQLIAGLNEQYDGVSMLLQQTSPLPEFYEARSKLILEGSRKANQAAGSAAAAATALHVSSQNSSADDQKQDNNNSKGGGGRGSRGRGRGKGKSSGRGRGSSSSQGQQLQQQVGANSGQGQQPYARSWGPYPSPMGLAHATVGLPPCPYPTAAQRNTSAGILGPRPQQQAHSVFEVQQSPTDIEQAMYSMSLNPPDQK</sequence>
<evidence type="ECO:0000256" key="1">
    <source>
        <dbReference type="SAM" id="MobiDB-lite"/>
    </source>
</evidence>
<evidence type="ECO:0000313" key="3">
    <source>
        <dbReference type="Proteomes" id="UP001632038"/>
    </source>
</evidence>
<gene>
    <name evidence="2" type="ORF">CASFOL_037021</name>
</gene>
<feature type="compositionally biased region" description="Polar residues" evidence="1">
    <location>
        <begin position="245"/>
        <end position="260"/>
    </location>
</feature>
<reference evidence="3" key="1">
    <citation type="journal article" date="2024" name="IScience">
        <title>Strigolactones Initiate the Formation of Haustorium-like Structures in Castilleja.</title>
        <authorList>
            <person name="Buerger M."/>
            <person name="Peterson D."/>
            <person name="Chory J."/>
        </authorList>
    </citation>
    <scope>NUCLEOTIDE SEQUENCE [LARGE SCALE GENOMIC DNA]</scope>
</reference>
<evidence type="ECO:0000313" key="2">
    <source>
        <dbReference type="EMBL" id="KAL3619451.1"/>
    </source>
</evidence>
<evidence type="ECO:0008006" key="4">
    <source>
        <dbReference type="Google" id="ProtNLM"/>
    </source>
</evidence>
<dbReference type="AlphaFoldDB" id="A0ABD3BR27"/>
<dbReference type="Pfam" id="PF14223">
    <property type="entry name" value="Retrotran_gag_2"/>
    <property type="match status" value="1"/>
</dbReference>
<dbReference type="Proteomes" id="UP001632038">
    <property type="component" value="Unassembled WGS sequence"/>
</dbReference>